<dbReference type="InterPro" id="IPR016181">
    <property type="entry name" value="Acyl_CoA_acyltransferase"/>
</dbReference>
<dbReference type="PROSITE" id="PS51186">
    <property type="entry name" value="GNAT"/>
    <property type="match status" value="1"/>
</dbReference>
<dbReference type="EMBL" id="AKKV01000009">
    <property type="protein sequence ID" value="EIT87236.1"/>
    <property type="molecule type" value="Genomic_DNA"/>
</dbReference>
<dbReference type="RefSeq" id="WP_007200365.1">
    <property type="nucleotide sequence ID" value="NZ_AKKV01000009.1"/>
</dbReference>
<accession>I8J605</accession>
<dbReference type="Proteomes" id="UP000004080">
    <property type="component" value="Unassembled WGS sequence"/>
</dbReference>
<feature type="domain" description="N-acetyltransferase" evidence="1">
    <location>
        <begin position="6"/>
        <end position="177"/>
    </location>
</feature>
<evidence type="ECO:0000313" key="2">
    <source>
        <dbReference type="EMBL" id="EIT87236.1"/>
    </source>
</evidence>
<keyword evidence="3" id="KW-1185">Reference proteome</keyword>
<dbReference type="GO" id="GO:0016747">
    <property type="term" value="F:acyltransferase activity, transferring groups other than amino-acyl groups"/>
    <property type="evidence" value="ECO:0007669"/>
    <property type="project" value="InterPro"/>
</dbReference>
<gene>
    <name evidence="2" type="ORF">A374_01304</name>
</gene>
<proteinExistence type="predicted"/>
<evidence type="ECO:0000313" key="3">
    <source>
        <dbReference type="Proteomes" id="UP000004080"/>
    </source>
</evidence>
<dbReference type="InterPro" id="IPR000182">
    <property type="entry name" value="GNAT_dom"/>
</dbReference>
<reference evidence="2 3" key="1">
    <citation type="journal article" date="2012" name="J. Bacteriol.">
        <title>Genome of Bacillus macauensis ZFHKF-1, a Long-Chain-Forming Bacterium.</title>
        <authorList>
            <person name="Cai L."/>
            <person name="Zhang T."/>
        </authorList>
    </citation>
    <scope>NUCLEOTIDE SEQUENCE [LARGE SCALE GENOMIC DNA]</scope>
    <source>
        <strain evidence="2 3">ZFHKF-1</strain>
    </source>
</reference>
<sequence>MSLRWEFITEEHSPYISQVFSLYDEIFPIEVREPHHVFRNGLHGEAAKYYYFLVGIEEDHVVSFATAHYLPDVNTGFIVYLATSPTVQQRGLGSLTLEVMENKLQEAAKKAGNHSLRALALETERAEDAHTVEERVDSDKRQRFFKKHGYKKATECAYVQPPLYPGGQPVPLYLLLKTQHALSSVQEIVASMYRYKYETVNEIDSKVLQALLAGNACK</sequence>
<name>I8J605_9BACL</name>
<dbReference type="AlphaFoldDB" id="I8J605"/>
<dbReference type="PATRIC" id="fig|1196324.3.peg.260"/>
<dbReference type="eggNOG" id="COG0456">
    <property type="taxonomic scope" value="Bacteria"/>
</dbReference>
<organism evidence="2 3">
    <name type="scientific">Fictibacillus macauensis ZFHKF-1</name>
    <dbReference type="NCBI Taxonomy" id="1196324"/>
    <lineage>
        <taxon>Bacteria</taxon>
        <taxon>Bacillati</taxon>
        <taxon>Bacillota</taxon>
        <taxon>Bacilli</taxon>
        <taxon>Bacillales</taxon>
        <taxon>Fictibacillaceae</taxon>
        <taxon>Fictibacillus</taxon>
    </lineage>
</organism>
<comment type="caution">
    <text evidence="2">The sequence shown here is derived from an EMBL/GenBank/DDBJ whole genome shotgun (WGS) entry which is preliminary data.</text>
</comment>
<dbReference type="STRING" id="1196324.A374_01304"/>
<dbReference type="Pfam" id="PF00583">
    <property type="entry name" value="Acetyltransf_1"/>
    <property type="match status" value="1"/>
</dbReference>
<protein>
    <recommendedName>
        <fullName evidence="1">N-acetyltransferase domain-containing protein</fullName>
    </recommendedName>
</protein>
<dbReference type="SUPFAM" id="SSF55729">
    <property type="entry name" value="Acyl-CoA N-acyltransferases (Nat)"/>
    <property type="match status" value="1"/>
</dbReference>
<dbReference type="Gene3D" id="3.40.630.30">
    <property type="match status" value="1"/>
</dbReference>
<evidence type="ECO:0000259" key="1">
    <source>
        <dbReference type="PROSITE" id="PS51186"/>
    </source>
</evidence>